<dbReference type="InterPro" id="IPR013122">
    <property type="entry name" value="PKD1_2_channel"/>
</dbReference>
<dbReference type="Pfam" id="PF02140">
    <property type="entry name" value="SUEL_Lectin"/>
    <property type="match status" value="1"/>
</dbReference>
<dbReference type="CDD" id="cd00037">
    <property type="entry name" value="CLECT"/>
    <property type="match status" value="1"/>
</dbReference>
<feature type="compositionally biased region" description="Basic and acidic residues" evidence="13">
    <location>
        <begin position="794"/>
        <end position="804"/>
    </location>
</feature>
<evidence type="ECO:0000256" key="9">
    <source>
        <dbReference type="ARBA" id="ARBA00023157"/>
    </source>
</evidence>
<keyword evidence="20" id="KW-1185">Reference proteome</keyword>
<dbReference type="InterPro" id="IPR046791">
    <property type="entry name" value="Polycystin_dom"/>
</dbReference>
<dbReference type="Pfam" id="PF00059">
    <property type="entry name" value="Lectin_C"/>
    <property type="match status" value="1"/>
</dbReference>
<dbReference type="PROSITE" id="PS50041">
    <property type="entry name" value="C_TYPE_LECTIN_2"/>
    <property type="match status" value="1"/>
</dbReference>
<dbReference type="SMART" id="SM00034">
    <property type="entry name" value="CLECT"/>
    <property type="match status" value="1"/>
</dbReference>
<evidence type="ECO:0000256" key="10">
    <source>
        <dbReference type="ARBA" id="ARBA00023180"/>
    </source>
</evidence>
<dbReference type="Pfam" id="PF01477">
    <property type="entry name" value="PLAT"/>
    <property type="match status" value="1"/>
</dbReference>
<comment type="subcellular location">
    <subcellularLocation>
        <location evidence="1">Membrane</location>
        <topology evidence="1">Multi-pass membrane protein</topology>
    </subcellularLocation>
</comment>
<keyword evidence="5" id="KW-0430">Lectin</keyword>
<dbReference type="GO" id="GO:0016020">
    <property type="term" value="C:membrane"/>
    <property type="evidence" value="ECO:0007669"/>
    <property type="project" value="UniProtKB-SubCell"/>
</dbReference>
<dbReference type="InterPro" id="IPR043159">
    <property type="entry name" value="Lectin_gal-bd_sf"/>
</dbReference>
<feature type="domain" description="PLAT" evidence="17">
    <location>
        <begin position="1518"/>
        <end position="1635"/>
    </location>
</feature>
<dbReference type="SUPFAM" id="SSF49723">
    <property type="entry name" value="Lipase/lipooxygenase domain (PLAT/LH2 domain)"/>
    <property type="match status" value="1"/>
</dbReference>
<keyword evidence="7 14" id="KW-1133">Transmembrane helix</keyword>
<protein>
    <submittedName>
        <fullName evidence="19">LOW QUALITY PROTEIN: polycystic kidney disease protein 1-like 2</fullName>
    </submittedName>
</protein>
<keyword evidence="8 14" id="KW-0472">Membrane</keyword>
<dbReference type="GO" id="GO:0005262">
    <property type="term" value="F:calcium channel activity"/>
    <property type="evidence" value="ECO:0007669"/>
    <property type="project" value="TreeGrafter"/>
</dbReference>
<evidence type="ECO:0000256" key="11">
    <source>
        <dbReference type="PIRSR" id="PIRSR603915-2"/>
    </source>
</evidence>
<dbReference type="SMART" id="SM00303">
    <property type="entry name" value="GPS"/>
    <property type="match status" value="1"/>
</dbReference>
<feature type="transmembrane region" description="Helical" evidence="14">
    <location>
        <begin position="1992"/>
        <end position="2025"/>
    </location>
</feature>
<feature type="transmembrane region" description="Helical" evidence="14">
    <location>
        <begin position="2327"/>
        <end position="2347"/>
    </location>
</feature>
<feature type="compositionally biased region" description="Low complexity" evidence="13">
    <location>
        <begin position="835"/>
        <end position="849"/>
    </location>
</feature>
<dbReference type="Proteomes" id="UP001314229">
    <property type="component" value="Unassembled WGS sequence"/>
</dbReference>
<feature type="signal peptide" evidence="15">
    <location>
        <begin position="1"/>
        <end position="20"/>
    </location>
</feature>
<proteinExistence type="inferred from homology"/>
<feature type="region of interest" description="Disordered" evidence="13">
    <location>
        <begin position="789"/>
        <end position="909"/>
    </location>
</feature>
<feature type="region of interest" description="Disordered" evidence="13">
    <location>
        <begin position="1754"/>
        <end position="1783"/>
    </location>
</feature>
<evidence type="ECO:0000256" key="12">
    <source>
        <dbReference type="PROSITE-ProRule" id="PRU00152"/>
    </source>
</evidence>
<evidence type="ECO:0000259" key="18">
    <source>
        <dbReference type="PROSITE" id="PS50228"/>
    </source>
</evidence>
<evidence type="ECO:0000256" key="3">
    <source>
        <dbReference type="ARBA" id="ARBA00022692"/>
    </source>
</evidence>
<comment type="similarity">
    <text evidence="2">Belongs to the polycystin family.</text>
</comment>
<dbReference type="InterPro" id="IPR000203">
    <property type="entry name" value="GPS"/>
</dbReference>
<keyword evidence="3 14" id="KW-0812">Transmembrane</keyword>
<evidence type="ECO:0000256" key="15">
    <source>
        <dbReference type="SAM" id="SignalP"/>
    </source>
</evidence>
<evidence type="ECO:0000256" key="5">
    <source>
        <dbReference type="ARBA" id="ARBA00022734"/>
    </source>
</evidence>
<feature type="transmembrane region" description="Helical" evidence="14">
    <location>
        <begin position="1956"/>
        <end position="1980"/>
    </location>
</feature>
<evidence type="ECO:0000259" key="16">
    <source>
        <dbReference type="PROSITE" id="PS50041"/>
    </source>
</evidence>
<feature type="transmembrane region" description="Helical" evidence="14">
    <location>
        <begin position="1681"/>
        <end position="1701"/>
    </location>
</feature>
<evidence type="ECO:0000256" key="8">
    <source>
        <dbReference type="ARBA" id="ARBA00023136"/>
    </source>
</evidence>
<evidence type="ECO:0000256" key="2">
    <source>
        <dbReference type="ARBA" id="ARBA00007200"/>
    </source>
</evidence>
<feature type="disulfide bond" evidence="11">
    <location>
        <begin position="2178"/>
        <end position="2191"/>
    </location>
</feature>
<gene>
    <name evidence="19" type="ORF">FSCOSCO3_A004872</name>
</gene>
<dbReference type="PANTHER" id="PTHR10877">
    <property type="entry name" value="POLYCYSTIN FAMILY MEMBER"/>
    <property type="match status" value="1"/>
</dbReference>
<feature type="transmembrane region" description="Helical" evidence="14">
    <location>
        <begin position="1473"/>
        <end position="1493"/>
    </location>
</feature>
<dbReference type="InterPro" id="IPR003915">
    <property type="entry name" value="PKD_2"/>
</dbReference>
<dbReference type="PRINTS" id="PR01433">
    <property type="entry name" value="POLYCYSTIN2"/>
</dbReference>
<feature type="chain" id="PRO_5043516685" evidence="15">
    <location>
        <begin position="21"/>
        <end position="2603"/>
    </location>
</feature>
<keyword evidence="10" id="KW-0325">Glycoprotein</keyword>
<feature type="transmembrane region" description="Helical" evidence="14">
    <location>
        <begin position="2082"/>
        <end position="2104"/>
    </location>
</feature>
<dbReference type="CDD" id="cd22831">
    <property type="entry name" value="Gal_Rha_Lectin_PKD1L2"/>
    <property type="match status" value="1"/>
</dbReference>
<dbReference type="PROSITE" id="PS50228">
    <property type="entry name" value="SUEL_LECTIN"/>
    <property type="match status" value="1"/>
</dbReference>
<dbReference type="InterPro" id="IPR001024">
    <property type="entry name" value="PLAT/LH2_dom"/>
</dbReference>
<feature type="transmembrane region" description="Helical" evidence="14">
    <location>
        <begin position="2456"/>
        <end position="2480"/>
    </location>
</feature>
<dbReference type="Gene3D" id="2.60.60.20">
    <property type="entry name" value="PLAT/LH2 domain"/>
    <property type="match status" value="1"/>
</dbReference>
<dbReference type="Gene3D" id="2.60.120.740">
    <property type="match status" value="1"/>
</dbReference>
<feature type="compositionally biased region" description="Low complexity" evidence="13">
    <location>
        <begin position="808"/>
        <end position="822"/>
    </location>
</feature>
<dbReference type="InterPro" id="IPR000922">
    <property type="entry name" value="Lectin_gal-bd_dom"/>
</dbReference>
<keyword evidence="9" id="KW-1015">Disulfide bond</keyword>
<dbReference type="PROSITE" id="PS50095">
    <property type="entry name" value="PLAT"/>
    <property type="match status" value="1"/>
</dbReference>
<dbReference type="InterPro" id="IPR001304">
    <property type="entry name" value="C-type_lectin-like"/>
</dbReference>
<name>A0AAV1NYG6_SCOSC</name>
<feature type="compositionally biased region" description="Low complexity" evidence="13">
    <location>
        <begin position="889"/>
        <end position="906"/>
    </location>
</feature>
<feature type="domain" description="C-type lectin" evidence="16">
    <location>
        <begin position="37"/>
        <end position="158"/>
    </location>
</feature>
<dbReference type="InterPro" id="IPR016187">
    <property type="entry name" value="CTDL_fold"/>
</dbReference>
<dbReference type="InterPro" id="IPR036392">
    <property type="entry name" value="PLAT/LH2_dom_sf"/>
</dbReference>
<comment type="caution">
    <text evidence="12">Lacks conserved residue(s) required for the propagation of feature annotation.</text>
</comment>
<evidence type="ECO:0000256" key="4">
    <source>
        <dbReference type="ARBA" id="ARBA00022729"/>
    </source>
</evidence>
<dbReference type="PANTHER" id="PTHR10877:SF134">
    <property type="entry name" value="POLYCYSTIN-1-LIKE PROTEIN 2"/>
    <property type="match status" value="1"/>
</dbReference>
<dbReference type="CDD" id="cd01752">
    <property type="entry name" value="PLAT_polycystin"/>
    <property type="match status" value="1"/>
</dbReference>
<feature type="transmembrane region" description="Helical" evidence="14">
    <location>
        <begin position="1721"/>
        <end position="1743"/>
    </location>
</feature>
<keyword evidence="6" id="KW-0677">Repeat</keyword>
<dbReference type="Gene3D" id="3.10.100.10">
    <property type="entry name" value="Mannose-Binding Protein A, subunit A"/>
    <property type="match status" value="1"/>
</dbReference>
<dbReference type="SMART" id="SM00308">
    <property type="entry name" value="LH2"/>
    <property type="match status" value="1"/>
</dbReference>
<feature type="compositionally biased region" description="Low complexity" evidence="13">
    <location>
        <begin position="862"/>
        <end position="876"/>
    </location>
</feature>
<feature type="domain" description="SUEL-type lectin" evidence="18">
    <location>
        <begin position="166"/>
        <end position="257"/>
    </location>
</feature>
<feature type="transmembrane region" description="Helical" evidence="14">
    <location>
        <begin position="2416"/>
        <end position="2436"/>
    </location>
</feature>
<evidence type="ECO:0000256" key="6">
    <source>
        <dbReference type="ARBA" id="ARBA00022737"/>
    </source>
</evidence>
<organism evidence="19 20">
    <name type="scientific">Scomber scombrus</name>
    <name type="common">Atlantic mackerel</name>
    <name type="synonym">Scomber vernalis</name>
    <dbReference type="NCBI Taxonomy" id="13677"/>
    <lineage>
        <taxon>Eukaryota</taxon>
        <taxon>Metazoa</taxon>
        <taxon>Chordata</taxon>
        <taxon>Craniata</taxon>
        <taxon>Vertebrata</taxon>
        <taxon>Euteleostomi</taxon>
        <taxon>Actinopterygii</taxon>
        <taxon>Neopterygii</taxon>
        <taxon>Teleostei</taxon>
        <taxon>Neoteleostei</taxon>
        <taxon>Acanthomorphata</taxon>
        <taxon>Pelagiaria</taxon>
        <taxon>Scombriformes</taxon>
        <taxon>Scombridae</taxon>
        <taxon>Scomber</taxon>
    </lineage>
</organism>
<sequence length="2603" mass="289841">MCQTILHLLISMALSCLSWAEDKTEVTVSCPGYQTAFKSSCYEFVDLEHSFFSAQAWCEQKGGHLAFIPDEDTQYFFQRHLDPEKDIWLGVAPSASPKLPFSPTDKGPLSWLDGSHIIYSNWISSPQPGAACGHILKNSGLRWKATRNCNQNLHFICQFESGRYIVCEGRNTTLQCGSGQVLMIDGGFYGRKNIYYCQSKPSAITTSTHQCGWVDVADSLKAHCHSRQVCHIEKFVDSFGEPCPQLGSYLSVDYHCRDGLTLSVSTVAAVFSDVTIGVKWLLHLPRGNISCTLSAGDSHVIYLQGSDGLESSVVHKYTHTSAFVVAAECTSNDLHITAQKKITIQEPITEFGVIRCNAGDMSFMETDCKALYGEPLKIQIEVKAGTNVTYRIQRDDVLLSSVSVAKGIFPRNITVTQGIVKQLGTGCHQLILYASNMVTYPEVSTELQVCVLEDVAGLQASLLADRGDCLDSSDITVGVSLERGAPVLLFFLLTSDSSSFSETREMNTRNDMFHIERPIQGSLHVRLRAWNVFSSLEVDVDMLAACNKNDYLLMRAREKHVRVVRAPLQLIATPSDSITSKNTPITLSIPEESYPTTENAKFRWECKNPCKCQGSWDTMSHTIEGSCLPDPFQFNKYHFIVSAKTNNNVWRTKSICITYTPKKNIPEGLSFKCIQGCNPLNFIKDAKIKMKCKGNCPEVVWNIMDIQNEGHWPAETRSCYTNAEQRPLTETKNGGTEYTINRSILLWAKQAHQNVVVVITTEDDVPIYATFTIETSSPSDPVTQKTVTTVTTAKPEDSHEKTDATVEPANTPPGTTSATTVTEGSHEKTDATVEPANTPPGTTSATTVTEGSHEQTDATVEPANTPPRTTSATTVTEGSHEKTDATVEPANTPPGTTSATTVTADPGGTTSQAINNNSDELSCSISPKSGTILEAFSITCNTKIPCTGCQYCFKTGGKLVRCSRNNEAKSVFLPLGDSSSYFNLGITATAKHKSFVARTTITTQVLNSAATSNTVDHLQASVTNAVAQLKKQGLLSGVTLGQLFSSVSNKLNGQTDVSQKDDRQKLREQMLDVMVGAVKEVPSETPGEVLVTARGLASVIQKGAELSVSAQEEASLLIENLSSSLLHMGLEESEENKKEMYNAGSTVVEGVSNILDYSSNKKISDALLVALKNVQTALLRFQKTNEPPTIIQQGHISMFVKRATPATLHIEPINIPNCSCSKFSLPILPSNTFPSKDPVDIRMMSSDKNPFSWNERGNISGLVGHLSLTTKDGSNIPVENLKKDIEILLPRPVGEQVNTSVMDLRNYSTTNIYIPSADTTLVLKMVPSEDPLPFKLFLGHINYPTETNYVAMTEMPHRGTTQEERYTWLLDPKKLKGNIGVHYLVVRPIVGPGVKFINANLSITSIVTACKFWNESLLDWSDNGCRVGVGTTHLVTQCLCNHLTFFGSSFFVTPNLVDPSRTVELFGTFTENPVVVCFMGAIFVAYLLVVVWARRKDIQDVAKVKVSVLEDNNPMDEYRYLLSVSTGHRRGASTSSQVTITLLGAEGNSEPHHLTDPKKCVFERGAVDIFLLTTPFSLGDLQGIRLWHNNSGRHPVWYVGNVMVQDLQSEQKWHFLCNSWLAIDIGDCSLDKVFPVSTEMDLKRFSNLFFLKTTKDFSDGHLWYSVINRPASSSFTRVQRVSCCFSLLLCTMLTSIMFYGIPTDPSEQTMDLGHFEFTWQQFMIGVQSSLMMFPVNILIVSIFRYTRPRETSCCKRKREEPDAPEQENTSQSHPSQTATSNMNTSVTLDSVIKDITGIANSLSKTVKSNIPCTDSEFGPGQQADINAVLSVVEDFIRQNKISENTHSKTQNLHSFVQPQLPENSDTEHPKTTVDGIQKMSNKTQYLYQQLCHIDKELSLLGPSRFPTSHSYNQALHQVQGMKSILEDQQPTQKQLSIADSDGDGNQKKKICCHGGLPWWFIFVGWLLVIATSFVAGYFTMLYGLKFGKQRSISWLISMIISFFQSILVIQPLKVVCLAVFFALVIKKVEEDDLENVPIKGNDRNPDDCKGTQTVRRDSSLYEPLPPADIEKMRMNKIKEQKAFALLREILTYMGFLWMLLLVAYGQRDPNAFFLNKHIRKSFSEDITDSMSLGDVFTWANTSLLNNLFGVYPGFITDGNSKLVGNARLRQVRVRKNSCETAGSMLQFVPDCFASYSWEVEDTGSYDPGWNHSLRDNISMSTFGPWEYQTEAHLRAYPVWGHTVLYRGGGFVAELGPNSQNASSTLEHLFTNKWLDTHTRAIFVEFTVYNANVNLFCIVTLLFETTEGAFQFHSELHTVRLYQSTGGLHIFVMAAEIIYLLFILYYMFLQGKLMKQQRCAYFKSKWNLLELTIILLSWSAVAIFIKRTVLSNRDMDYYHNNKDQFASFYETATTDSLLQHLIAFLVLLATIKLWHLLRLNPKMNMITAALQRAWSDISGFVVIIVIMLIAYAIVCNVLYGWKMSSYRTLLDALLRIISLQIGIFNYDEVLVYNTLLGALLIGSCIVFMSFVVLNFFISGILEAFSQEQIHHKPSEEEEIVDLMLKKICSLFGIRYQVTKDTLGPDMNSSSGLTFNNSRNVPRST</sequence>
<evidence type="ECO:0000256" key="1">
    <source>
        <dbReference type="ARBA" id="ARBA00004141"/>
    </source>
</evidence>
<evidence type="ECO:0000313" key="20">
    <source>
        <dbReference type="Proteomes" id="UP001314229"/>
    </source>
</evidence>
<dbReference type="Pfam" id="PF01825">
    <property type="entry name" value="GPS"/>
    <property type="match status" value="1"/>
</dbReference>
<dbReference type="GO" id="GO:0005509">
    <property type="term" value="F:calcium ion binding"/>
    <property type="evidence" value="ECO:0007669"/>
    <property type="project" value="InterPro"/>
</dbReference>
<dbReference type="SUPFAM" id="SSF56436">
    <property type="entry name" value="C-type lectin-like"/>
    <property type="match status" value="1"/>
</dbReference>
<feature type="transmembrane region" description="Helical" evidence="14">
    <location>
        <begin position="2367"/>
        <end position="2384"/>
    </location>
</feature>
<dbReference type="FunFam" id="1.10.287.70:FF:000086">
    <property type="entry name" value="Polycystic kidney disease 2"/>
    <property type="match status" value="1"/>
</dbReference>
<evidence type="ECO:0000313" key="19">
    <source>
        <dbReference type="EMBL" id="CAK6964403.1"/>
    </source>
</evidence>
<dbReference type="InterPro" id="IPR051223">
    <property type="entry name" value="Polycystin"/>
</dbReference>
<evidence type="ECO:0000256" key="13">
    <source>
        <dbReference type="SAM" id="MobiDB-lite"/>
    </source>
</evidence>
<evidence type="ECO:0000256" key="14">
    <source>
        <dbReference type="SAM" id="Phobius"/>
    </source>
</evidence>
<dbReference type="FunFam" id="2.60.60.20:FF:000008">
    <property type="entry name" value="Polycystic kidney disease 1-like 2, isoform CRA_a"/>
    <property type="match status" value="1"/>
</dbReference>
<dbReference type="Pfam" id="PF08016">
    <property type="entry name" value="PKD_channel"/>
    <property type="match status" value="1"/>
</dbReference>
<dbReference type="InterPro" id="IPR016186">
    <property type="entry name" value="C-type_lectin-like/link_sf"/>
</dbReference>
<dbReference type="Pfam" id="PF20519">
    <property type="entry name" value="Polycystin_dom"/>
    <property type="match status" value="1"/>
</dbReference>
<feature type="transmembrane region" description="Helical" evidence="14">
    <location>
        <begin position="2514"/>
        <end position="2536"/>
    </location>
</feature>
<evidence type="ECO:0000256" key="7">
    <source>
        <dbReference type="ARBA" id="ARBA00022989"/>
    </source>
</evidence>
<accession>A0AAV1NYG6</accession>
<dbReference type="InterPro" id="IPR042060">
    <property type="entry name" value="PLAT_polycystin1"/>
</dbReference>
<keyword evidence="4 15" id="KW-0732">Signal</keyword>
<comment type="caution">
    <text evidence="19">The sequence shown here is derived from an EMBL/GenBank/DDBJ whole genome shotgun (WGS) entry which is preliminary data.</text>
</comment>
<dbReference type="GO" id="GO:0030246">
    <property type="term" value="F:carbohydrate binding"/>
    <property type="evidence" value="ECO:0007669"/>
    <property type="project" value="UniProtKB-KW"/>
</dbReference>
<evidence type="ECO:0000259" key="17">
    <source>
        <dbReference type="PROSITE" id="PS50095"/>
    </source>
</evidence>
<reference evidence="19 20" key="1">
    <citation type="submission" date="2024-01" db="EMBL/GenBank/DDBJ databases">
        <authorList>
            <person name="Alioto T."/>
            <person name="Alioto T."/>
            <person name="Gomez Garrido J."/>
        </authorList>
    </citation>
    <scope>NUCLEOTIDE SEQUENCE [LARGE SCALE GENOMIC DNA]</scope>
</reference>
<dbReference type="GO" id="GO:0050982">
    <property type="term" value="P:detection of mechanical stimulus"/>
    <property type="evidence" value="ECO:0007669"/>
    <property type="project" value="TreeGrafter"/>
</dbReference>
<dbReference type="EMBL" id="CAWUFR010000072">
    <property type="protein sequence ID" value="CAK6964403.1"/>
    <property type="molecule type" value="Genomic_DNA"/>
</dbReference>
<feature type="compositionally biased region" description="Polar residues" evidence="13">
    <location>
        <begin position="1766"/>
        <end position="1783"/>
    </location>
</feature>